<comment type="cofactor">
    <cofactor evidence="9">
        <name>[2Fe-2S] cluster</name>
        <dbReference type="ChEBI" id="CHEBI:190135"/>
    </cofactor>
</comment>
<sequence>MAHERCTRPDRRAVLAGGVLASLTAACGPAAPPSGGSAGFAPGRPVGGAVAGGPGTVLGPADAVPRGGGVVYERFAVVVTRSTAGDLRGFSAVCPHDGCLVGEVTDAAIVCPCHGSRFDLDGAVTRGPALGPLAARPVRVDRGQLVLDEAGRTG</sequence>
<evidence type="ECO:0000256" key="8">
    <source>
        <dbReference type="ARBA" id="ARBA00029586"/>
    </source>
</evidence>
<gene>
    <name evidence="11" type="ORF">BJ983_001813</name>
</gene>
<comment type="function">
    <text evidence="1">Iron-sulfur subunit of the cytochrome bc1 complex, an essential component of the respiratory electron transport chain required for ATP synthesis. The bc1 complex catalyzes the oxidation of menaquinol and the reduction of cytochrome c in the respiratory chain. The bc1 complex operates through a Q-cycle mechanism that couples electron transfer to generation of the proton gradient that drives ATP synthesis.</text>
</comment>
<keyword evidence="4" id="KW-0479">Metal-binding</keyword>
<dbReference type="Gene3D" id="2.102.10.10">
    <property type="entry name" value="Rieske [2Fe-2S] iron-sulphur domain"/>
    <property type="match status" value="1"/>
</dbReference>
<feature type="domain" description="Rieske" evidence="10">
    <location>
        <begin position="55"/>
        <end position="147"/>
    </location>
</feature>
<dbReference type="Proteomes" id="UP000535890">
    <property type="component" value="Unassembled WGS sequence"/>
</dbReference>
<comment type="caution">
    <text evidence="11">The sequence shown here is derived from an EMBL/GenBank/DDBJ whole genome shotgun (WGS) entry which is preliminary data.</text>
</comment>
<dbReference type="CDD" id="cd03467">
    <property type="entry name" value="Rieske"/>
    <property type="match status" value="1"/>
</dbReference>
<evidence type="ECO:0000256" key="5">
    <source>
        <dbReference type="ARBA" id="ARBA00023004"/>
    </source>
</evidence>
<dbReference type="PRINTS" id="PR00162">
    <property type="entry name" value="RIESKE"/>
</dbReference>
<name>A0A7Y9DUL3_9PSEU</name>
<dbReference type="InterPro" id="IPR036922">
    <property type="entry name" value="Rieske_2Fe-2S_sf"/>
</dbReference>
<dbReference type="InterPro" id="IPR005805">
    <property type="entry name" value="Rieske_Fe-S_prot_C"/>
</dbReference>
<keyword evidence="5" id="KW-0408">Iron</keyword>
<dbReference type="GO" id="GO:0046872">
    <property type="term" value="F:metal ion binding"/>
    <property type="evidence" value="ECO:0007669"/>
    <property type="project" value="UniProtKB-KW"/>
</dbReference>
<dbReference type="PROSITE" id="PS51296">
    <property type="entry name" value="RIESKE"/>
    <property type="match status" value="1"/>
</dbReference>
<dbReference type="GO" id="GO:0016020">
    <property type="term" value="C:membrane"/>
    <property type="evidence" value="ECO:0007669"/>
    <property type="project" value="InterPro"/>
</dbReference>
<evidence type="ECO:0000259" key="10">
    <source>
        <dbReference type="PROSITE" id="PS51296"/>
    </source>
</evidence>
<evidence type="ECO:0000256" key="1">
    <source>
        <dbReference type="ARBA" id="ARBA00002494"/>
    </source>
</evidence>
<dbReference type="EMBL" id="JACCBN010000001">
    <property type="protein sequence ID" value="NYD35711.1"/>
    <property type="molecule type" value="Genomic_DNA"/>
</dbReference>
<dbReference type="RefSeq" id="WP_179793506.1">
    <property type="nucleotide sequence ID" value="NZ_BAABHP010000017.1"/>
</dbReference>
<evidence type="ECO:0000256" key="4">
    <source>
        <dbReference type="ARBA" id="ARBA00022723"/>
    </source>
</evidence>
<dbReference type="GO" id="GO:0016705">
    <property type="term" value="F:oxidoreductase activity, acting on paired donors, with incorporation or reduction of molecular oxygen"/>
    <property type="evidence" value="ECO:0007669"/>
    <property type="project" value="UniProtKB-ARBA"/>
</dbReference>
<dbReference type="PROSITE" id="PS51257">
    <property type="entry name" value="PROKAR_LIPOPROTEIN"/>
    <property type="match status" value="1"/>
</dbReference>
<dbReference type="InterPro" id="IPR017941">
    <property type="entry name" value="Rieske_2Fe-2S"/>
</dbReference>
<dbReference type="SUPFAM" id="SSF50022">
    <property type="entry name" value="ISP domain"/>
    <property type="match status" value="1"/>
</dbReference>
<evidence type="ECO:0000256" key="7">
    <source>
        <dbReference type="ARBA" id="ARBA00023157"/>
    </source>
</evidence>
<protein>
    <recommendedName>
        <fullName evidence="2">Cytochrome bc1 complex Rieske iron-sulfur subunit</fullName>
    </recommendedName>
    <alternativeName>
        <fullName evidence="8">Cytochrome bc1 reductase complex subunit QcrA</fullName>
    </alternativeName>
</protein>
<keyword evidence="3" id="KW-0001">2Fe-2S</keyword>
<keyword evidence="6" id="KW-0411">Iron-sulfur</keyword>
<proteinExistence type="predicted"/>
<evidence type="ECO:0000256" key="3">
    <source>
        <dbReference type="ARBA" id="ARBA00022714"/>
    </source>
</evidence>
<dbReference type="PROSITE" id="PS51318">
    <property type="entry name" value="TAT"/>
    <property type="match status" value="1"/>
</dbReference>
<reference evidence="11 12" key="1">
    <citation type="submission" date="2020-07" db="EMBL/GenBank/DDBJ databases">
        <title>Sequencing the genomes of 1000 actinobacteria strains.</title>
        <authorList>
            <person name="Klenk H.-P."/>
        </authorList>
    </citation>
    <scope>NUCLEOTIDE SEQUENCE [LARGE SCALE GENOMIC DNA]</scope>
    <source>
        <strain evidence="11 12">DSM 45772</strain>
    </source>
</reference>
<evidence type="ECO:0000256" key="9">
    <source>
        <dbReference type="ARBA" id="ARBA00034078"/>
    </source>
</evidence>
<dbReference type="GO" id="GO:0051537">
    <property type="term" value="F:2 iron, 2 sulfur cluster binding"/>
    <property type="evidence" value="ECO:0007669"/>
    <property type="project" value="UniProtKB-KW"/>
</dbReference>
<organism evidence="11 12">
    <name type="scientific">Actinomycetospora corticicola</name>
    <dbReference type="NCBI Taxonomy" id="663602"/>
    <lineage>
        <taxon>Bacteria</taxon>
        <taxon>Bacillati</taxon>
        <taxon>Actinomycetota</taxon>
        <taxon>Actinomycetes</taxon>
        <taxon>Pseudonocardiales</taxon>
        <taxon>Pseudonocardiaceae</taxon>
        <taxon>Actinomycetospora</taxon>
    </lineage>
</organism>
<dbReference type="InterPro" id="IPR014349">
    <property type="entry name" value="Rieske_Fe-S_prot"/>
</dbReference>
<dbReference type="InterPro" id="IPR006311">
    <property type="entry name" value="TAT_signal"/>
</dbReference>
<keyword evidence="12" id="KW-1185">Reference proteome</keyword>
<evidence type="ECO:0000256" key="6">
    <source>
        <dbReference type="ARBA" id="ARBA00023014"/>
    </source>
</evidence>
<keyword evidence="7" id="KW-1015">Disulfide bond</keyword>
<dbReference type="PANTHER" id="PTHR10134">
    <property type="entry name" value="CYTOCHROME B-C1 COMPLEX SUBUNIT RIESKE, MITOCHONDRIAL"/>
    <property type="match status" value="1"/>
</dbReference>
<evidence type="ECO:0000256" key="2">
    <source>
        <dbReference type="ARBA" id="ARBA00015816"/>
    </source>
</evidence>
<evidence type="ECO:0000313" key="11">
    <source>
        <dbReference type="EMBL" id="NYD35711.1"/>
    </source>
</evidence>
<evidence type="ECO:0000313" key="12">
    <source>
        <dbReference type="Proteomes" id="UP000535890"/>
    </source>
</evidence>
<dbReference type="AlphaFoldDB" id="A0A7Y9DUL3"/>
<accession>A0A7Y9DUL3</accession>
<dbReference type="Pfam" id="PF00355">
    <property type="entry name" value="Rieske"/>
    <property type="match status" value="1"/>
</dbReference>
<dbReference type="GO" id="GO:0004497">
    <property type="term" value="F:monooxygenase activity"/>
    <property type="evidence" value="ECO:0007669"/>
    <property type="project" value="UniProtKB-ARBA"/>
</dbReference>